<name>A0AA46DX37_9FUSO</name>
<dbReference type="PIRSF" id="PIRSF005243">
    <property type="entry name" value="ROO"/>
    <property type="match status" value="1"/>
</dbReference>
<dbReference type="InterPro" id="IPR045761">
    <property type="entry name" value="ODP_dom"/>
</dbReference>
<organism evidence="3 4">
    <name type="scientific">Hypnocyclicus thermotrophus</name>
    <dbReference type="NCBI Taxonomy" id="1627895"/>
    <lineage>
        <taxon>Bacteria</taxon>
        <taxon>Fusobacteriati</taxon>
        <taxon>Fusobacteriota</taxon>
        <taxon>Fusobacteriia</taxon>
        <taxon>Fusobacteriales</taxon>
        <taxon>Fusobacteriaceae</taxon>
        <taxon>Hypnocyclicus</taxon>
    </lineage>
</organism>
<feature type="domain" description="Flavodoxin-like" evidence="2">
    <location>
        <begin position="253"/>
        <end position="393"/>
    </location>
</feature>
<dbReference type="InterPro" id="IPR001279">
    <property type="entry name" value="Metallo-B-lactamas"/>
</dbReference>
<dbReference type="GO" id="GO:0016491">
    <property type="term" value="F:oxidoreductase activity"/>
    <property type="evidence" value="ECO:0007669"/>
    <property type="project" value="InterPro"/>
</dbReference>
<dbReference type="PANTHER" id="PTHR43717:SF1">
    <property type="entry name" value="ANAEROBIC NITRIC OXIDE REDUCTASE FLAVORUBREDOXIN"/>
    <property type="match status" value="1"/>
</dbReference>
<evidence type="ECO:0000259" key="2">
    <source>
        <dbReference type="PROSITE" id="PS50902"/>
    </source>
</evidence>
<evidence type="ECO:0000256" key="1">
    <source>
        <dbReference type="ARBA" id="ARBA00007121"/>
    </source>
</evidence>
<dbReference type="InterPro" id="IPR029039">
    <property type="entry name" value="Flavoprotein-like_sf"/>
</dbReference>
<comment type="similarity">
    <text evidence="1">In the N-terminal section; belongs to the zinc metallo-hydrolase group 3 family.</text>
</comment>
<dbReference type="Gene3D" id="3.60.15.10">
    <property type="entry name" value="Ribonuclease Z/Hydroxyacylglutathione hydrolase-like"/>
    <property type="match status" value="1"/>
</dbReference>
<dbReference type="Proteomes" id="UP000294678">
    <property type="component" value="Unassembled WGS sequence"/>
</dbReference>
<dbReference type="GO" id="GO:0046872">
    <property type="term" value="F:metal ion binding"/>
    <property type="evidence" value="ECO:0007669"/>
    <property type="project" value="InterPro"/>
</dbReference>
<comment type="caution">
    <text evidence="3">The sequence shown here is derived from an EMBL/GenBank/DDBJ whole genome shotgun (WGS) entry which is preliminary data.</text>
</comment>
<dbReference type="Gene3D" id="3.40.50.360">
    <property type="match status" value="1"/>
</dbReference>
<proteinExistence type="inferred from homology"/>
<dbReference type="SUPFAM" id="SSF56281">
    <property type="entry name" value="Metallo-hydrolase/oxidoreductase"/>
    <property type="match status" value="1"/>
</dbReference>
<dbReference type="PANTHER" id="PTHR43717">
    <property type="entry name" value="ANAEROBIC NITRIC OXIDE REDUCTASE FLAVORUBREDOXIN"/>
    <property type="match status" value="1"/>
</dbReference>
<evidence type="ECO:0000313" key="3">
    <source>
        <dbReference type="EMBL" id="TDT67423.1"/>
    </source>
</evidence>
<evidence type="ECO:0000313" key="4">
    <source>
        <dbReference type="Proteomes" id="UP000294678"/>
    </source>
</evidence>
<keyword evidence="4" id="KW-1185">Reference proteome</keyword>
<dbReference type="PROSITE" id="PS00201">
    <property type="entry name" value="FLAVODOXIN"/>
    <property type="match status" value="1"/>
</dbReference>
<sequence>MHNIVKISDTVYWIGTNDRRSDRFENMWPLDKGVSYNSYCIKDEKVAIIDTVEFSTHGAYLQKIEEILDGKNIDYLIVNHMEPDHSGAIEQLIFRYPNIKIVGNKKTIGLLKGFYNIENNLLEIKEGEELSLGKHKLTFAMIPMVHWPESMITYDKTDKILFSNDAFGSFGALDGGVFDYELNIDFYEDEMRRYYSNIVGKYGMQVQMALKKLANLEFEYICPSHGPIWRDEIKNIISKYDKWSRLEPEDKGVVVVYGTMYGNTAKSANIIARKLAEEGIRNIKVFDASKTHQSYILSEIWRYKGLIIGSCAYNTSTYPAIEALLSKLKLYGLKNRYVSAFGTYAWSGGGMKGIKEFAENSKGIELVGEPHDVFCSPKIEDFEKLEQIAIEMANKIKEEN</sequence>
<dbReference type="CDD" id="cd07709">
    <property type="entry name" value="flavodiiron_proteins_MBL-fold"/>
    <property type="match status" value="1"/>
</dbReference>
<dbReference type="InterPro" id="IPR016440">
    <property type="entry name" value="Rubredoxin-O_OxRdtase"/>
</dbReference>
<dbReference type="EMBL" id="SOBG01000010">
    <property type="protein sequence ID" value="TDT67423.1"/>
    <property type="molecule type" value="Genomic_DNA"/>
</dbReference>
<protein>
    <submittedName>
        <fullName evidence="3">Flavorubredoxin</fullName>
    </submittedName>
</protein>
<dbReference type="Pfam" id="PF19583">
    <property type="entry name" value="ODP"/>
    <property type="match status" value="1"/>
</dbReference>
<dbReference type="AlphaFoldDB" id="A0AA46DX37"/>
<dbReference type="GO" id="GO:0009055">
    <property type="term" value="F:electron transfer activity"/>
    <property type="evidence" value="ECO:0007669"/>
    <property type="project" value="InterPro"/>
</dbReference>
<dbReference type="PROSITE" id="PS50902">
    <property type="entry name" value="FLAVODOXIN_LIKE"/>
    <property type="match status" value="1"/>
</dbReference>
<dbReference type="InterPro" id="IPR036866">
    <property type="entry name" value="RibonucZ/Hydroxyglut_hydro"/>
</dbReference>
<dbReference type="SUPFAM" id="SSF52218">
    <property type="entry name" value="Flavoproteins"/>
    <property type="match status" value="1"/>
</dbReference>
<dbReference type="InterPro" id="IPR008254">
    <property type="entry name" value="Flavodoxin/NO_synth"/>
</dbReference>
<dbReference type="GO" id="GO:0010181">
    <property type="term" value="F:FMN binding"/>
    <property type="evidence" value="ECO:0007669"/>
    <property type="project" value="InterPro"/>
</dbReference>
<dbReference type="SMART" id="SM00849">
    <property type="entry name" value="Lactamase_B"/>
    <property type="match status" value="1"/>
</dbReference>
<dbReference type="Pfam" id="PF00258">
    <property type="entry name" value="Flavodoxin_1"/>
    <property type="match status" value="1"/>
</dbReference>
<reference evidence="3 4" key="1">
    <citation type="submission" date="2019-03" db="EMBL/GenBank/DDBJ databases">
        <title>Genomic Encyclopedia of Type Strains, Phase IV (KMG-IV): sequencing the most valuable type-strain genomes for metagenomic binning, comparative biology and taxonomic classification.</title>
        <authorList>
            <person name="Goeker M."/>
        </authorList>
    </citation>
    <scope>NUCLEOTIDE SEQUENCE [LARGE SCALE GENOMIC DNA]</scope>
    <source>
        <strain evidence="3 4">DSM 100055</strain>
    </source>
</reference>
<dbReference type="RefSeq" id="WP_134113836.1">
    <property type="nucleotide sequence ID" value="NZ_SOBG01000010.1"/>
</dbReference>
<dbReference type="InterPro" id="IPR001226">
    <property type="entry name" value="Flavodoxin_CS"/>
</dbReference>
<gene>
    <name evidence="3" type="ORF">EV215_1980</name>
</gene>
<accession>A0AA46DX37</accession>